<dbReference type="RefSeq" id="WP_104508278.1">
    <property type="nucleotide sequence ID" value="NZ_JACIGC010000004.1"/>
</dbReference>
<reference evidence="1 2" key="1">
    <citation type="journal article" date="2018" name="Arch. Microbiol.">
        <title>New insights into the metabolic potential of the phototrophic purple bacterium Rhodopila globiformis DSM 161(T) from its draft genome sequence and evidence for a vanadium-dependent nitrogenase.</title>
        <authorList>
            <person name="Imhoff J.F."/>
            <person name="Rahn T."/>
            <person name="Kunzel S."/>
            <person name="Neulinger S.C."/>
        </authorList>
    </citation>
    <scope>NUCLEOTIDE SEQUENCE [LARGE SCALE GENOMIC DNA]</scope>
    <source>
        <strain evidence="1 2">DSM 16996</strain>
    </source>
</reference>
<dbReference type="Proteomes" id="UP000239089">
    <property type="component" value="Unassembled WGS sequence"/>
</dbReference>
<dbReference type="EMBL" id="NHSJ01000082">
    <property type="protein sequence ID" value="PPQ30233.1"/>
    <property type="molecule type" value="Genomic_DNA"/>
</dbReference>
<protein>
    <submittedName>
        <fullName evidence="1">Uncharacterized protein</fullName>
    </submittedName>
</protein>
<gene>
    <name evidence="1" type="ORF">CCR94_12985</name>
</gene>
<proteinExistence type="predicted"/>
<name>A0A2S6N6I6_9HYPH</name>
<dbReference type="OrthoDB" id="9905561at2"/>
<evidence type="ECO:0000313" key="1">
    <source>
        <dbReference type="EMBL" id="PPQ30233.1"/>
    </source>
</evidence>
<organism evidence="1 2">
    <name type="scientific">Rhodoblastus sphagnicola</name>
    <dbReference type="NCBI Taxonomy" id="333368"/>
    <lineage>
        <taxon>Bacteria</taxon>
        <taxon>Pseudomonadati</taxon>
        <taxon>Pseudomonadota</taxon>
        <taxon>Alphaproteobacteria</taxon>
        <taxon>Hyphomicrobiales</taxon>
        <taxon>Rhodoblastaceae</taxon>
        <taxon>Rhodoblastus</taxon>
    </lineage>
</organism>
<evidence type="ECO:0000313" key="2">
    <source>
        <dbReference type="Proteomes" id="UP000239089"/>
    </source>
</evidence>
<accession>A0A2S6N6I6</accession>
<comment type="caution">
    <text evidence="1">The sequence shown here is derived from an EMBL/GenBank/DDBJ whole genome shotgun (WGS) entry which is preliminary data.</text>
</comment>
<dbReference type="AlphaFoldDB" id="A0A2S6N6I6"/>
<keyword evidence="2" id="KW-1185">Reference proteome</keyword>
<sequence>MVEVLVKYNNRHVPETEIDWLLNKLPAMVAPMFDTPQDPEARVFETDVQPKIEEGVPSESHAHIEIRLKAKHNETHDLRAGHIVYALRHGIRLLAHSEGHAPSIHVLDERRLLMGIEFIDSAEAA</sequence>